<evidence type="ECO:0000256" key="5">
    <source>
        <dbReference type="ARBA" id="ARBA00023136"/>
    </source>
</evidence>
<feature type="transmembrane region" description="Helical" evidence="6">
    <location>
        <begin position="101"/>
        <end position="124"/>
    </location>
</feature>
<dbReference type="PANTHER" id="PTHR23531">
    <property type="entry name" value="QUINOLENE RESISTANCE PROTEIN NORA"/>
    <property type="match status" value="1"/>
</dbReference>
<dbReference type="AlphaFoldDB" id="A0A7X2Z9T5"/>
<dbReference type="InterPro" id="IPR036259">
    <property type="entry name" value="MFS_trans_sf"/>
</dbReference>
<evidence type="ECO:0000256" key="3">
    <source>
        <dbReference type="ARBA" id="ARBA00022692"/>
    </source>
</evidence>
<feature type="transmembrane region" description="Helical" evidence="6">
    <location>
        <begin position="136"/>
        <end position="157"/>
    </location>
</feature>
<reference evidence="8 9" key="1">
    <citation type="submission" date="2019-11" db="EMBL/GenBank/DDBJ databases">
        <title>Draft genome sequences of five Paenibacillus species of dairy origin.</title>
        <authorList>
            <person name="Olajide A.M."/>
            <person name="Chen S."/>
            <person name="Lapointe G."/>
        </authorList>
    </citation>
    <scope>NUCLEOTIDE SEQUENCE [LARGE SCALE GENOMIC DNA]</scope>
    <source>
        <strain evidence="8 9">2CS3</strain>
    </source>
</reference>
<feature type="transmembrane region" description="Helical" evidence="6">
    <location>
        <begin position="272"/>
        <end position="288"/>
    </location>
</feature>
<dbReference type="Gene3D" id="1.20.1250.20">
    <property type="entry name" value="MFS general substrate transporter like domains"/>
    <property type="match status" value="1"/>
</dbReference>
<dbReference type="SUPFAM" id="SSF103473">
    <property type="entry name" value="MFS general substrate transporter"/>
    <property type="match status" value="1"/>
</dbReference>
<dbReference type="PANTHER" id="PTHR23531:SF2">
    <property type="entry name" value="PERMEASE"/>
    <property type="match status" value="1"/>
</dbReference>
<feature type="transmembrane region" description="Helical" evidence="6">
    <location>
        <begin position="7"/>
        <end position="27"/>
    </location>
</feature>
<comment type="subcellular location">
    <subcellularLocation>
        <location evidence="1">Cell membrane</location>
        <topology evidence="1">Multi-pass membrane protein</topology>
    </subcellularLocation>
</comment>
<dbReference type="RefSeq" id="WP_155614581.1">
    <property type="nucleotide sequence ID" value="NZ_WNZX01000007.1"/>
</dbReference>
<evidence type="ECO:0000256" key="1">
    <source>
        <dbReference type="ARBA" id="ARBA00004651"/>
    </source>
</evidence>
<dbReference type="Proteomes" id="UP000450917">
    <property type="component" value="Unassembled WGS sequence"/>
</dbReference>
<protein>
    <submittedName>
        <fullName evidence="8">MFS transporter</fullName>
    </submittedName>
</protein>
<organism evidence="8 9">
    <name type="scientific">Paenibacillus validus</name>
    <dbReference type="NCBI Taxonomy" id="44253"/>
    <lineage>
        <taxon>Bacteria</taxon>
        <taxon>Bacillati</taxon>
        <taxon>Bacillota</taxon>
        <taxon>Bacilli</taxon>
        <taxon>Bacillales</taxon>
        <taxon>Paenibacillaceae</taxon>
        <taxon>Paenibacillus</taxon>
    </lineage>
</organism>
<feature type="transmembrane region" description="Helical" evidence="6">
    <location>
        <begin position="361"/>
        <end position="380"/>
    </location>
</feature>
<feature type="transmembrane region" description="Helical" evidence="6">
    <location>
        <begin position="47"/>
        <end position="65"/>
    </location>
</feature>
<evidence type="ECO:0000313" key="8">
    <source>
        <dbReference type="EMBL" id="MUG70993.1"/>
    </source>
</evidence>
<keyword evidence="5 6" id="KW-0472">Membrane</keyword>
<keyword evidence="2" id="KW-0813">Transport</keyword>
<sequence length="402" mass="44114">MQKQALWNLNFLAICFSSFFIFMTFYVYAVTLPTFVLESLGGGQQEIGLVTTVFVIAAVIFRPLTGKWLDEWDRKKLLFLSLVLYTVCCILYLSVSSMSMLLLLRIVHGVGFGIAATAFSAIAVDTVPAERKGEGIGYFGLFMSLAMVVGPFLGITVMSSYDFTVLFGLCIAASVLSFVCGMMTRIPERVTVKLAGIPWSWNRFIERQAIPISIAASVLAFSYGAISTFISVYAKELGLPQYASYFFMVFAAIILISRPFTGKLFDRLGEHVLVYPGLVLFVGGMIGLSQAHSAFIFLLTAGIIGLGFGALLPSFQTIAIQSSPAHRSGLATGTYFVFFDTGYASGSYILGVIAAHTNYRTMYLIGGLIVALTIVIYYGLHHKPQMRSRERNDIAFFQSEKP</sequence>
<dbReference type="EMBL" id="WNZX01000007">
    <property type="protein sequence ID" value="MUG70993.1"/>
    <property type="molecule type" value="Genomic_DNA"/>
</dbReference>
<feature type="domain" description="Major facilitator superfamily (MFS) profile" evidence="7">
    <location>
        <begin position="10"/>
        <end position="385"/>
    </location>
</feature>
<dbReference type="CDD" id="cd17489">
    <property type="entry name" value="MFS_YfcJ_like"/>
    <property type="match status" value="1"/>
</dbReference>
<keyword evidence="9" id="KW-1185">Reference proteome</keyword>
<evidence type="ECO:0000256" key="4">
    <source>
        <dbReference type="ARBA" id="ARBA00022989"/>
    </source>
</evidence>
<feature type="transmembrane region" description="Helical" evidence="6">
    <location>
        <begin position="294"/>
        <end position="315"/>
    </location>
</feature>
<feature type="transmembrane region" description="Helical" evidence="6">
    <location>
        <begin position="209"/>
        <end position="230"/>
    </location>
</feature>
<dbReference type="InterPro" id="IPR052714">
    <property type="entry name" value="MFS_Exporter"/>
</dbReference>
<dbReference type="InterPro" id="IPR011701">
    <property type="entry name" value="MFS"/>
</dbReference>
<accession>A0A7X2Z9T5</accession>
<dbReference type="Pfam" id="PF07690">
    <property type="entry name" value="MFS_1"/>
    <property type="match status" value="1"/>
</dbReference>
<gene>
    <name evidence="8" type="ORF">GNP93_09905</name>
</gene>
<evidence type="ECO:0000259" key="7">
    <source>
        <dbReference type="PROSITE" id="PS50850"/>
    </source>
</evidence>
<evidence type="ECO:0000256" key="6">
    <source>
        <dbReference type="SAM" id="Phobius"/>
    </source>
</evidence>
<dbReference type="InterPro" id="IPR020846">
    <property type="entry name" value="MFS_dom"/>
</dbReference>
<feature type="transmembrane region" description="Helical" evidence="6">
    <location>
        <begin position="77"/>
        <end position="95"/>
    </location>
</feature>
<dbReference type="GO" id="GO:0005886">
    <property type="term" value="C:plasma membrane"/>
    <property type="evidence" value="ECO:0007669"/>
    <property type="project" value="UniProtKB-SubCell"/>
</dbReference>
<keyword evidence="3 6" id="KW-0812">Transmembrane</keyword>
<name>A0A7X2Z9T5_9BACL</name>
<dbReference type="PROSITE" id="PS50850">
    <property type="entry name" value="MFS"/>
    <property type="match status" value="1"/>
</dbReference>
<feature type="transmembrane region" description="Helical" evidence="6">
    <location>
        <begin position="163"/>
        <end position="184"/>
    </location>
</feature>
<feature type="transmembrane region" description="Helical" evidence="6">
    <location>
        <begin position="335"/>
        <end position="355"/>
    </location>
</feature>
<comment type="caution">
    <text evidence="8">The sequence shown here is derived from an EMBL/GenBank/DDBJ whole genome shotgun (WGS) entry which is preliminary data.</text>
</comment>
<proteinExistence type="predicted"/>
<evidence type="ECO:0000313" key="9">
    <source>
        <dbReference type="Proteomes" id="UP000450917"/>
    </source>
</evidence>
<evidence type="ECO:0000256" key="2">
    <source>
        <dbReference type="ARBA" id="ARBA00022448"/>
    </source>
</evidence>
<keyword evidence="4 6" id="KW-1133">Transmembrane helix</keyword>
<feature type="transmembrane region" description="Helical" evidence="6">
    <location>
        <begin position="242"/>
        <end position="260"/>
    </location>
</feature>
<dbReference type="GO" id="GO:0022857">
    <property type="term" value="F:transmembrane transporter activity"/>
    <property type="evidence" value="ECO:0007669"/>
    <property type="project" value="InterPro"/>
</dbReference>